<protein>
    <submittedName>
        <fullName evidence="1">Uncharacterized protein</fullName>
    </submittedName>
</protein>
<dbReference type="STRING" id="927083.DB32_002943"/>
<sequence length="193" mass="21383">MRFVLKAALRPVPRHAVVDEVAISGVEEQLGEEGEELQEMLDATYREMDRKQPALATWLGEQVSSRTDDLAQSLGYFLVVTVYMAFREAFPTRLTEVDETSLKLAIDTLAADEELRANDPAEVMESDDVVAMGQPVLLHFVQHHLEQALSQAGEDPDLEAFDHIYRAVLVEVIALSHAVKSPDGTAPQDEILA</sequence>
<name>A0A0F6SEU3_9BACT</name>
<dbReference type="AlphaFoldDB" id="A0A0F6SEU3"/>
<evidence type="ECO:0000313" key="1">
    <source>
        <dbReference type="EMBL" id="AKF05794.1"/>
    </source>
</evidence>
<dbReference type="Proteomes" id="UP000034883">
    <property type="component" value="Chromosome"/>
</dbReference>
<proteinExistence type="predicted"/>
<dbReference type="KEGG" id="samy:DB32_002943"/>
<dbReference type="OrthoDB" id="5510377at2"/>
<accession>A0A0F6SEU3</accession>
<gene>
    <name evidence="1" type="ORF">DB32_002943</name>
</gene>
<reference evidence="1 2" key="1">
    <citation type="submission" date="2015-03" db="EMBL/GenBank/DDBJ databases">
        <title>Genome assembly of Sandaracinus amylolyticus DSM 53668.</title>
        <authorList>
            <person name="Sharma G."/>
            <person name="Subramanian S."/>
        </authorList>
    </citation>
    <scope>NUCLEOTIDE SEQUENCE [LARGE SCALE GENOMIC DNA]</scope>
    <source>
        <strain evidence="1 2">DSM 53668</strain>
    </source>
</reference>
<evidence type="ECO:0000313" key="2">
    <source>
        <dbReference type="Proteomes" id="UP000034883"/>
    </source>
</evidence>
<keyword evidence="2" id="KW-1185">Reference proteome</keyword>
<dbReference type="RefSeq" id="WP_053233024.1">
    <property type="nucleotide sequence ID" value="NZ_CP011125.1"/>
</dbReference>
<organism evidence="1 2">
    <name type="scientific">Sandaracinus amylolyticus</name>
    <dbReference type="NCBI Taxonomy" id="927083"/>
    <lineage>
        <taxon>Bacteria</taxon>
        <taxon>Pseudomonadati</taxon>
        <taxon>Myxococcota</taxon>
        <taxon>Polyangia</taxon>
        <taxon>Polyangiales</taxon>
        <taxon>Sandaracinaceae</taxon>
        <taxon>Sandaracinus</taxon>
    </lineage>
</organism>
<dbReference type="EMBL" id="CP011125">
    <property type="protein sequence ID" value="AKF05794.1"/>
    <property type="molecule type" value="Genomic_DNA"/>
</dbReference>